<accession>A0A645BI49</accession>
<evidence type="ECO:0000256" key="1">
    <source>
        <dbReference type="SAM" id="Coils"/>
    </source>
</evidence>
<sequence>MMSMELDKILDEMESLILEASHLPFSEKIIIEEGDLSLVMDRLREAVPLEVKKAHDLLDEQMNIIKNSRAEADRIVEQAKTEAERIVELAKAEAERLVRNEEVVKMAEEKAQNILNDTKQYDNDMRAAADAYAEKMHRESLSYATDVFDYLEDSLKKTMEIVQENRAPLRANQQRSTEQEEE</sequence>
<evidence type="ECO:0000313" key="2">
    <source>
        <dbReference type="EMBL" id="MPM64942.1"/>
    </source>
</evidence>
<evidence type="ECO:0008006" key="3">
    <source>
        <dbReference type="Google" id="ProtNLM"/>
    </source>
</evidence>
<comment type="caution">
    <text evidence="2">The sequence shown here is derived from an EMBL/GenBank/DDBJ whole genome shotgun (WGS) entry which is preliminary data.</text>
</comment>
<gene>
    <name evidence="2" type="ORF">SDC9_111834</name>
</gene>
<dbReference type="Gene3D" id="1.20.5.620">
    <property type="entry name" value="F1F0 ATP synthase subunit B, membrane domain"/>
    <property type="match status" value="1"/>
</dbReference>
<keyword evidence="1" id="KW-0175">Coiled coil</keyword>
<organism evidence="2">
    <name type="scientific">bioreactor metagenome</name>
    <dbReference type="NCBI Taxonomy" id="1076179"/>
    <lineage>
        <taxon>unclassified sequences</taxon>
        <taxon>metagenomes</taxon>
        <taxon>ecological metagenomes</taxon>
    </lineage>
</organism>
<name>A0A645BI49_9ZZZZ</name>
<feature type="coiled-coil region" evidence="1">
    <location>
        <begin position="80"/>
        <end position="124"/>
    </location>
</feature>
<proteinExistence type="predicted"/>
<dbReference type="EMBL" id="VSSQ01020239">
    <property type="protein sequence ID" value="MPM64942.1"/>
    <property type="molecule type" value="Genomic_DNA"/>
</dbReference>
<dbReference type="AlphaFoldDB" id="A0A645BI49"/>
<protein>
    <recommendedName>
        <fullName evidence="3">ATPase</fullName>
    </recommendedName>
</protein>
<reference evidence="2" key="1">
    <citation type="submission" date="2019-08" db="EMBL/GenBank/DDBJ databases">
        <authorList>
            <person name="Kucharzyk K."/>
            <person name="Murdoch R.W."/>
            <person name="Higgins S."/>
            <person name="Loffler F."/>
        </authorList>
    </citation>
    <scope>NUCLEOTIDE SEQUENCE</scope>
</reference>